<evidence type="ECO:0000259" key="3">
    <source>
        <dbReference type="Pfam" id="PF13490"/>
    </source>
</evidence>
<proteinExistence type="predicted"/>
<comment type="caution">
    <text evidence="4">The sequence shown here is derived from an EMBL/GenBank/DDBJ whole genome shotgun (WGS) entry which is preliminary data.</text>
</comment>
<keyword evidence="1" id="KW-0805">Transcription regulation</keyword>
<dbReference type="InterPro" id="IPR027383">
    <property type="entry name" value="Znf_put"/>
</dbReference>
<name>A0A840PPU8_9ACTN</name>
<dbReference type="RefSeq" id="WP_185056893.1">
    <property type="nucleotide sequence ID" value="NZ_BAABIX010000043.1"/>
</dbReference>
<keyword evidence="2" id="KW-0804">Transcription</keyword>
<dbReference type="AlphaFoldDB" id="A0A840PPU8"/>
<dbReference type="Gene3D" id="1.10.10.1320">
    <property type="entry name" value="Anti-sigma factor, zinc-finger domain"/>
    <property type="match status" value="1"/>
</dbReference>
<dbReference type="InterPro" id="IPR041916">
    <property type="entry name" value="Anti_sigma_zinc_sf"/>
</dbReference>
<evidence type="ECO:0000313" key="4">
    <source>
        <dbReference type="EMBL" id="MBB5140093.1"/>
    </source>
</evidence>
<feature type="domain" description="Putative zinc-finger" evidence="3">
    <location>
        <begin position="10"/>
        <end position="36"/>
    </location>
</feature>
<accession>A0A840PPU8</accession>
<dbReference type="Pfam" id="PF13490">
    <property type="entry name" value="zf-HC2"/>
    <property type="match status" value="1"/>
</dbReference>
<gene>
    <name evidence="4" type="ORF">HNP84_009858</name>
</gene>
<dbReference type="EMBL" id="JACHGN010000036">
    <property type="protein sequence ID" value="MBB5140093.1"/>
    <property type="molecule type" value="Genomic_DNA"/>
</dbReference>
<dbReference type="Proteomes" id="UP000578449">
    <property type="component" value="Unassembled WGS sequence"/>
</dbReference>
<organism evidence="4 5">
    <name type="scientific">Thermocatellispora tengchongensis</name>
    <dbReference type="NCBI Taxonomy" id="1073253"/>
    <lineage>
        <taxon>Bacteria</taxon>
        <taxon>Bacillati</taxon>
        <taxon>Actinomycetota</taxon>
        <taxon>Actinomycetes</taxon>
        <taxon>Streptosporangiales</taxon>
        <taxon>Streptosporangiaceae</taxon>
        <taxon>Thermocatellispora</taxon>
    </lineage>
</organism>
<keyword evidence="5" id="KW-1185">Reference proteome</keyword>
<evidence type="ECO:0000256" key="1">
    <source>
        <dbReference type="ARBA" id="ARBA00023015"/>
    </source>
</evidence>
<evidence type="ECO:0000256" key="2">
    <source>
        <dbReference type="ARBA" id="ARBA00023163"/>
    </source>
</evidence>
<evidence type="ECO:0000313" key="5">
    <source>
        <dbReference type="Proteomes" id="UP000578449"/>
    </source>
</evidence>
<reference evidence="4 5" key="1">
    <citation type="submission" date="2020-08" db="EMBL/GenBank/DDBJ databases">
        <title>Genomic Encyclopedia of Type Strains, Phase IV (KMG-IV): sequencing the most valuable type-strain genomes for metagenomic binning, comparative biology and taxonomic classification.</title>
        <authorList>
            <person name="Goeker M."/>
        </authorList>
    </citation>
    <scope>NUCLEOTIDE SEQUENCE [LARGE SCALE GENOMIC DNA]</scope>
    <source>
        <strain evidence="4 5">DSM 45615</strain>
    </source>
</reference>
<sequence>MSPPPHHEVAAYALGLLDPEDHEAFESHLVECVDCQAELRELADVPALLDEIRRRRSPLEGRQG</sequence>
<protein>
    <submittedName>
        <fullName evidence="4">Anti-sigma factor RsiW</fullName>
    </submittedName>
</protein>